<dbReference type="AlphaFoldDB" id="A0A1D8D094"/>
<dbReference type="EMBL" id="CP017305">
    <property type="protein sequence ID" value="AOS84610.1"/>
    <property type="molecule type" value="Genomic_DNA"/>
</dbReference>
<dbReference type="OrthoDB" id="13803at2"/>
<keyword evidence="4" id="KW-1134">Transmembrane beta strand</keyword>
<dbReference type="Pfam" id="PF02321">
    <property type="entry name" value="OEP"/>
    <property type="match status" value="2"/>
</dbReference>
<sequence>MTKMATKRFFALLVAGLATCSQADAATMRLSLDDALKIARERNTMLKAARAKNDQADARVVQSRQAYLPKVTLSETVMHSNDPGAVLVGKLQQESAFYDFTTNPMSPDFGDFALDKLNHPAAITDFHTSLQVQQPIYNRDAIIGGKMARSARKAQGFMTDRAAENIELNVKKAFYGLILAKKNLDATEQSIGIMQRYSGEAARGYAAGLVTKSDKLSTEVRLAELRDQKLQIQDAIRNAQDALRTMLALGPDDTVQPVGDLKVDSRLPASAASASADGRSDLKALEAFREVTGYQHDMARAQYLPRVNAFAQQNWHDSSFLGTEGSSWTIGLNVQWNIFDGMATKGKVQEAKAQALEAQYNFQAAKEQSDMEIAMSRRALVSSRERIAVTQKSLEAAKVSFDFIGEQFRTGMAMTFELLMREQAWSWAKMRLNQARYDYCIAKSELEYYSAR</sequence>
<feature type="signal peptide" evidence="8">
    <location>
        <begin position="1"/>
        <end position="25"/>
    </location>
</feature>
<proteinExistence type="inferred from homology"/>
<organism evidence="9 10">
    <name type="scientific">Chlorobaculum limnaeum</name>
    <dbReference type="NCBI Taxonomy" id="274537"/>
    <lineage>
        <taxon>Bacteria</taxon>
        <taxon>Pseudomonadati</taxon>
        <taxon>Chlorobiota</taxon>
        <taxon>Chlorobiia</taxon>
        <taxon>Chlorobiales</taxon>
        <taxon>Chlorobiaceae</taxon>
        <taxon>Chlorobaculum</taxon>
    </lineage>
</organism>
<dbReference type="Gene3D" id="1.20.1600.10">
    <property type="entry name" value="Outer membrane efflux proteins (OEP)"/>
    <property type="match status" value="1"/>
</dbReference>
<keyword evidence="3" id="KW-0813">Transport</keyword>
<dbReference type="GO" id="GO:0015562">
    <property type="term" value="F:efflux transmembrane transporter activity"/>
    <property type="evidence" value="ECO:0007669"/>
    <property type="project" value="InterPro"/>
</dbReference>
<comment type="similarity">
    <text evidence="2">Belongs to the outer membrane factor (OMF) (TC 1.B.17) family.</text>
</comment>
<dbReference type="SUPFAM" id="SSF56954">
    <property type="entry name" value="Outer membrane efflux proteins (OEP)"/>
    <property type="match status" value="1"/>
</dbReference>
<evidence type="ECO:0000313" key="10">
    <source>
        <dbReference type="Proteomes" id="UP000095185"/>
    </source>
</evidence>
<dbReference type="Proteomes" id="UP000095185">
    <property type="component" value="Chromosome"/>
</dbReference>
<evidence type="ECO:0000256" key="6">
    <source>
        <dbReference type="ARBA" id="ARBA00023136"/>
    </source>
</evidence>
<dbReference type="GO" id="GO:1990281">
    <property type="term" value="C:efflux pump complex"/>
    <property type="evidence" value="ECO:0007669"/>
    <property type="project" value="TreeGrafter"/>
</dbReference>
<accession>A0A1D8D094</accession>
<dbReference type="InterPro" id="IPR051906">
    <property type="entry name" value="TolC-like"/>
</dbReference>
<reference evidence="9" key="1">
    <citation type="submission" date="2016-09" db="EMBL/GenBank/DDBJ databases">
        <title>Genome sequence of Chlorobaculum limnaeum.</title>
        <authorList>
            <person name="Liu Z."/>
            <person name="Tank M."/>
            <person name="Bryant D.A."/>
        </authorList>
    </citation>
    <scope>NUCLEOTIDE SEQUENCE [LARGE SCALE GENOMIC DNA]</scope>
    <source>
        <strain evidence="9">DSM 1677</strain>
    </source>
</reference>
<keyword evidence="10" id="KW-1185">Reference proteome</keyword>
<comment type="subcellular location">
    <subcellularLocation>
        <location evidence="1">Cell outer membrane</location>
    </subcellularLocation>
</comment>
<evidence type="ECO:0000256" key="4">
    <source>
        <dbReference type="ARBA" id="ARBA00022452"/>
    </source>
</evidence>
<evidence type="ECO:0000256" key="3">
    <source>
        <dbReference type="ARBA" id="ARBA00022448"/>
    </source>
</evidence>
<evidence type="ECO:0000256" key="2">
    <source>
        <dbReference type="ARBA" id="ARBA00007613"/>
    </source>
</evidence>
<dbReference type="PANTHER" id="PTHR30026">
    <property type="entry name" value="OUTER MEMBRANE PROTEIN TOLC"/>
    <property type="match status" value="1"/>
</dbReference>
<protein>
    <submittedName>
        <fullName evidence="9">Transporter</fullName>
    </submittedName>
</protein>
<keyword evidence="6" id="KW-0472">Membrane</keyword>
<keyword evidence="8" id="KW-0732">Signal</keyword>
<dbReference type="GO" id="GO:0009279">
    <property type="term" value="C:cell outer membrane"/>
    <property type="evidence" value="ECO:0007669"/>
    <property type="project" value="UniProtKB-SubCell"/>
</dbReference>
<evidence type="ECO:0000256" key="8">
    <source>
        <dbReference type="SAM" id="SignalP"/>
    </source>
</evidence>
<name>A0A1D8D094_CHLLM</name>
<dbReference type="STRING" id="274537.BIU88_10970"/>
<dbReference type="PANTHER" id="PTHR30026:SF20">
    <property type="entry name" value="OUTER MEMBRANE PROTEIN TOLC"/>
    <property type="match status" value="1"/>
</dbReference>
<dbReference type="GO" id="GO:0015288">
    <property type="term" value="F:porin activity"/>
    <property type="evidence" value="ECO:0007669"/>
    <property type="project" value="TreeGrafter"/>
</dbReference>
<evidence type="ECO:0000313" key="9">
    <source>
        <dbReference type="EMBL" id="AOS84610.1"/>
    </source>
</evidence>
<feature type="chain" id="PRO_5009106524" evidence="8">
    <location>
        <begin position="26"/>
        <end position="452"/>
    </location>
</feature>
<dbReference type="KEGG" id="clz:BIU88_10970"/>
<evidence type="ECO:0000256" key="7">
    <source>
        <dbReference type="ARBA" id="ARBA00023237"/>
    </source>
</evidence>
<dbReference type="RefSeq" id="WP_069810802.1">
    <property type="nucleotide sequence ID" value="NZ_CP017305.1"/>
</dbReference>
<evidence type="ECO:0000256" key="1">
    <source>
        <dbReference type="ARBA" id="ARBA00004442"/>
    </source>
</evidence>
<dbReference type="InterPro" id="IPR003423">
    <property type="entry name" value="OMP_efflux"/>
</dbReference>
<gene>
    <name evidence="9" type="ORF">BIU88_10970</name>
</gene>
<keyword evidence="5" id="KW-0812">Transmembrane</keyword>
<keyword evidence="7" id="KW-0998">Cell outer membrane</keyword>
<evidence type="ECO:0000256" key="5">
    <source>
        <dbReference type="ARBA" id="ARBA00022692"/>
    </source>
</evidence>